<protein>
    <submittedName>
        <fullName evidence="1">Uncharacterized protein</fullName>
    </submittedName>
</protein>
<reference evidence="1" key="1">
    <citation type="submission" date="2014-09" db="EMBL/GenBank/DDBJ databases">
        <authorList>
            <person name="Magalhaes I.L.F."/>
            <person name="Oliveira U."/>
            <person name="Santos F.R."/>
            <person name="Vidigal T.H.D.A."/>
            <person name="Brescovit A.D."/>
            <person name="Santos A.J."/>
        </authorList>
    </citation>
    <scope>NUCLEOTIDE SEQUENCE</scope>
    <source>
        <tissue evidence="1">Shoot tissue taken approximately 20 cm above the soil surface</tissue>
    </source>
</reference>
<dbReference type="EMBL" id="GBRH01178427">
    <property type="protein sequence ID" value="JAE19469.1"/>
    <property type="molecule type" value="Transcribed_RNA"/>
</dbReference>
<organism evidence="1">
    <name type="scientific">Arundo donax</name>
    <name type="common">Giant reed</name>
    <name type="synonym">Donax arundinaceus</name>
    <dbReference type="NCBI Taxonomy" id="35708"/>
    <lineage>
        <taxon>Eukaryota</taxon>
        <taxon>Viridiplantae</taxon>
        <taxon>Streptophyta</taxon>
        <taxon>Embryophyta</taxon>
        <taxon>Tracheophyta</taxon>
        <taxon>Spermatophyta</taxon>
        <taxon>Magnoliopsida</taxon>
        <taxon>Liliopsida</taxon>
        <taxon>Poales</taxon>
        <taxon>Poaceae</taxon>
        <taxon>PACMAD clade</taxon>
        <taxon>Arundinoideae</taxon>
        <taxon>Arundineae</taxon>
        <taxon>Arundo</taxon>
    </lineage>
</organism>
<dbReference type="AlphaFoldDB" id="A0A0A9G7M2"/>
<evidence type="ECO:0000313" key="1">
    <source>
        <dbReference type="EMBL" id="JAE19469.1"/>
    </source>
</evidence>
<reference evidence="1" key="2">
    <citation type="journal article" date="2015" name="Data Brief">
        <title>Shoot transcriptome of the giant reed, Arundo donax.</title>
        <authorList>
            <person name="Barrero R.A."/>
            <person name="Guerrero F.D."/>
            <person name="Moolhuijzen P."/>
            <person name="Goolsby J.A."/>
            <person name="Tidwell J."/>
            <person name="Bellgard S.E."/>
            <person name="Bellgard M.I."/>
        </authorList>
    </citation>
    <scope>NUCLEOTIDE SEQUENCE</scope>
    <source>
        <tissue evidence="1">Shoot tissue taken approximately 20 cm above the soil surface</tissue>
    </source>
</reference>
<sequence length="35" mass="3984">MLQHALSKLKTEQVAAPFFSQIVKNEKNIIIGVRM</sequence>
<name>A0A0A9G7M2_ARUDO</name>
<proteinExistence type="predicted"/>
<accession>A0A0A9G7M2</accession>